<dbReference type="InterPro" id="IPR052175">
    <property type="entry name" value="ComplexI-like_HydComp"/>
</dbReference>
<dbReference type="AlphaFoldDB" id="X0ZWA7"/>
<evidence type="ECO:0000256" key="7">
    <source>
        <dbReference type="SAM" id="Phobius"/>
    </source>
</evidence>
<evidence type="ECO:0000256" key="1">
    <source>
        <dbReference type="ARBA" id="ARBA00004651"/>
    </source>
</evidence>
<comment type="caution">
    <text evidence="9">The sequence shown here is derived from an EMBL/GenBank/DDBJ whole genome shotgun (WGS) entry which is preliminary data.</text>
</comment>
<keyword evidence="6 7" id="KW-0472">Membrane</keyword>
<dbReference type="GO" id="GO:0016491">
    <property type="term" value="F:oxidoreductase activity"/>
    <property type="evidence" value="ECO:0007669"/>
    <property type="project" value="UniProtKB-KW"/>
</dbReference>
<dbReference type="GO" id="GO:0005886">
    <property type="term" value="C:plasma membrane"/>
    <property type="evidence" value="ECO:0007669"/>
    <property type="project" value="UniProtKB-SubCell"/>
</dbReference>
<dbReference type="PRINTS" id="PR01437">
    <property type="entry name" value="NUOXDRDTASE4"/>
</dbReference>
<feature type="domain" description="NADH:quinone oxidoreductase/Mrp antiporter transmembrane" evidence="8">
    <location>
        <begin position="1"/>
        <end position="117"/>
    </location>
</feature>
<comment type="subcellular location">
    <subcellularLocation>
        <location evidence="1">Cell membrane</location>
        <topology evidence="1">Multi-pass membrane protein</topology>
    </subcellularLocation>
</comment>
<feature type="transmembrane region" description="Helical" evidence="7">
    <location>
        <begin position="67"/>
        <end position="90"/>
    </location>
</feature>
<evidence type="ECO:0000256" key="6">
    <source>
        <dbReference type="ARBA" id="ARBA00023136"/>
    </source>
</evidence>
<dbReference type="InterPro" id="IPR001750">
    <property type="entry name" value="ND/Mrp_TM"/>
</dbReference>
<feature type="transmembrane region" description="Helical" evidence="7">
    <location>
        <begin position="143"/>
        <end position="163"/>
    </location>
</feature>
<accession>X0ZWA7</accession>
<dbReference type="GO" id="GO:0042773">
    <property type="term" value="P:ATP synthesis coupled electron transport"/>
    <property type="evidence" value="ECO:0007669"/>
    <property type="project" value="InterPro"/>
</dbReference>
<name>X0ZWA7_9ZZZZ</name>
<evidence type="ECO:0000256" key="4">
    <source>
        <dbReference type="ARBA" id="ARBA00022989"/>
    </source>
</evidence>
<keyword evidence="3 7" id="KW-0812">Transmembrane</keyword>
<evidence type="ECO:0000259" key="8">
    <source>
        <dbReference type="Pfam" id="PF00361"/>
    </source>
</evidence>
<evidence type="ECO:0000256" key="3">
    <source>
        <dbReference type="ARBA" id="ARBA00022692"/>
    </source>
</evidence>
<dbReference type="EMBL" id="BARS01050921">
    <property type="protein sequence ID" value="GAG52351.1"/>
    <property type="molecule type" value="Genomic_DNA"/>
</dbReference>
<keyword evidence="5" id="KW-0560">Oxidoreductase</keyword>
<dbReference type="PANTHER" id="PTHR42682">
    <property type="entry name" value="HYDROGENASE-4 COMPONENT F"/>
    <property type="match status" value="1"/>
</dbReference>
<feature type="transmembrane region" description="Helical" evidence="7">
    <location>
        <begin position="102"/>
        <end position="122"/>
    </location>
</feature>
<dbReference type="InterPro" id="IPR003918">
    <property type="entry name" value="NADH_UbQ_OxRdtase"/>
</dbReference>
<feature type="non-terminal residue" evidence="9">
    <location>
        <position position="1"/>
    </location>
</feature>
<dbReference type="Pfam" id="PF00361">
    <property type="entry name" value="Proton_antipo_M"/>
    <property type="match status" value="1"/>
</dbReference>
<proteinExistence type="predicted"/>
<dbReference type="PANTHER" id="PTHR42682:SF3">
    <property type="entry name" value="FORMATE HYDROGENLYASE SUBUNIT 3-RELATED"/>
    <property type="match status" value="1"/>
</dbReference>
<evidence type="ECO:0000256" key="5">
    <source>
        <dbReference type="ARBA" id="ARBA00023002"/>
    </source>
</evidence>
<keyword evidence="2" id="KW-1003">Cell membrane</keyword>
<organism evidence="9">
    <name type="scientific">marine sediment metagenome</name>
    <dbReference type="NCBI Taxonomy" id="412755"/>
    <lineage>
        <taxon>unclassified sequences</taxon>
        <taxon>metagenomes</taxon>
        <taxon>ecological metagenomes</taxon>
    </lineage>
</organism>
<reference evidence="9" key="1">
    <citation type="journal article" date="2014" name="Front. Microbiol.">
        <title>High frequency of phylogenetically diverse reductive dehalogenase-homologous genes in deep subseafloor sedimentary metagenomes.</title>
        <authorList>
            <person name="Kawai M."/>
            <person name="Futagami T."/>
            <person name="Toyoda A."/>
            <person name="Takaki Y."/>
            <person name="Nishi S."/>
            <person name="Hori S."/>
            <person name="Arai W."/>
            <person name="Tsubouchi T."/>
            <person name="Morono Y."/>
            <person name="Uchiyama I."/>
            <person name="Ito T."/>
            <person name="Fujiyama A."/>
            <person name="Inagaki F."/>
            <person name="Takami H."/>
        </authorList>
    </citation>
    <scope>NUCLEOTIDE SEQUENCE</scope>
    <source>
        <strain evidence="9">Expedition CK06-06</strain>
    </source>
</reference>
<sequence length="179" mass="19309">YSTVSQVGYILLGFALLSKIGFLAGLLYFITHAIAKAGLFLGAGAVEQQYKERDINKLGGLIKTMPLTGIGFLFCSLSIIGIPPFGGFYAKLMIVLATVKEGHFFIAALAVFAAILTMLYLFRLFNGIFLGQGTLGRAFSKRWSMVGCVLFLGIISLVIGIFVSQVLELPNIAVANIFK</sequence>
<dbReference type="GO" id="GO:0008137">
    <property type="term" value="F:NADH dehydrogenase (ubiquinone) activity"/>
    <property type="evidence" value="ECO:0007669"/>
    <property type="project" value="InterPro"/>
</dbReference>
<evidence type="ECO:0000313" key="9">
    <source>
        <dbReference type="EMBL" id="GAG52351.1"/>
    </source>
</evidence>
<keyword evidence="4 7" id="KW-1133">Transmembrane helix</keyword>
<evidence type="ECO:0000256" key="2">
    <source>
        <dbReference type="ARBA" id="ARBA00022475"/>
    </source>
</evidence>
<gene>
    <name evidence="9" type="ORF">S01H1_75934</name>
</gene>
<protein>
    <recommendedName>
        <fullName evidence="8">NADH:quinone oxidoreductase/Mrp antiporter transmembrane domain-containing protein</fullName>
    </recommendedName>
</protein>